<evidence type="ECO:0000313" key="4">
    <source>
        <dbReference type="Proteomes" id="UP000014760"/>
    </source>
</evidence>
<dbReference type="EMBL" id="AMQN01026373">
    <property type="status" value="NOT_ANNOTATED_CDS"/>
    <property type="molecule type" value="Genomic_DNA"/>
</dbReference>
<reference evidence="2 4" key="2">
    <citation type="journal article" date="2013" name="Nature">
        <title>Insights into bilaterian evolution from three spiralian genomes.</title>
        <authorList>
            <person name="Simakov O."/>
            <person name="Marletaz F."/>
            <person name="Cho S.J."/>
            <person name="Edsinger-Gonzales E."/>
            <person name="Havlak P."/>
            <person name="Hellsten U."/>
            <person name="Kuo D.H."/>
            <person name="Larsson T."/>
            <person name="Lv J."/>
            <person name="Arendt D."/>
            <person name="Savage R."/>
            <person name="Osoegawa K."/>
            <person name="de Jong P."/>
            <person name="Grimwood J."/>
            <person name="Chapman J.A."/>
            <person name="Shapiro H."/>
            <person name="Aerts A."/>
            <person name="Otillar R.P."/>
            <person name="Terry A.Y."/>
            <person name="Boore J.L."/>
            <person name="Grigoriev I.V."/>
            <person name="Lindberg D.R."/>
            <person name="Seaver E.C."/>
            <person name="Weisblat D.A."/>
            <person name="Putnam N.H."/>
            <person name="Rokhsar D.S."/>
        </authorList>
    </citation>
    <scope>NUCLEOTIDE SEQUENCE</scope>
    <source>
        <strain evidence="2 4">I ESC-2004</strain>
    </source>
</reference>
<organism evidence="2">
    <name type="scientific">Capitella teleta</name>
    <name type="common">Polychaete worm</name>
    <dbReference type="NCBI Taxonomy" id="283909"/>
    <lineage>
        <taxon>Eukaryota</taxon>
        <taxon>Metazoa</taxon>
        <taxon>Spiralia</taxon>
        <taxon>Lophotrochozoa</taxon>
        <taxon>Annelida</taxon>
        <taxon>Polychaeta</taxon>
        <taxon>Sedentaria</taxon>
        <taxon>Scolecida</taxon>
        <taxon>Capitellidae</taxon>
        <taxon>Capitella</taxon>
    </lineage>
</organism>
<keyword evidence="4" id="KW-1185">Reference proteome</keyword>
<protein>
    <submittedName>
        <fullName evidence="2 3">Uncharacterized protein</fullName>
    </submittedName>
</protein>
<dbReference type="AlphaFoldDB" id="R7U7Y5"/>
<sequence>MAYELFPHLFSGSHQHPRSWAPPMRTAYDPFDLFSELGSTCQWMPLNTGERKKPHHRAAAVKWQELVQIPEVFNATDVTVKEDREDILIRAYVERGTEETGSIRHEFIRRVKVPADLEKETLKTLWLNRSHCLVVVGKRKLEEVDNQETDEFQHPLNFLLEQFGMPRCSPCECQRKKTQQAQTEPSLPIRVETKVECENKTDERKEESTTKVEKKTEENLSETASRCSQEEWGKLETPNNEEDTALHATEVASSTTPTEVGPSTSPTEVGPSTSPTEVGPSTSPSEVAPSTSPSEVAPSTSPSEVAPSTSPTEVASSKASTEATSAEDEDK</sequence>
<evidence type="ECO:0000313" key="3">
    <source>
        <dbReference type="EnsemblMetazoa" id="CapteP217250"/>
    </source>
</evidence>
<dbReference type="Proteomes" id="UP000014760">
    <property type="component" value="Unassembled WGS sequence"/>
</dbReference>
<feature type="compositionally biased region" description="Basic and acidic residues" evidence="1">
    <location>
        <begin position="191"/>
        <end position="218"/>
    </location>
</feature>
<reference evidence="3" key="3">
    <citation type="submission" date="2015-06" db="UniProtKB">
        <authorList>
            <consortium name="EnsemblMetazoa"/>
        </authorList>
    </citation>
    <scope>IDENTIFICATION</scope>
</reference>
<gene>
    <name evidence="2" type="ORF">CAPTEDRAFT_217250</name>
</gene>
<evidence type="ECO:0000256" key="1">
    <source>
        <dbReference type="SAM" id="MobiDB-lite"/>
    </source>
</evidence>
<accession>R7U7Y5</accession>
<feature type="compositionally biased region" description="Polar residues" evidence="1">
    <location>
        <begin position="251"/>
        <end position="311"/>
    </location>
</feature>
<dbReference type="EnsemblMetazoa" id="CapteT217250">
    <property type="protein sequence ID" value="CapteP217250"/>
    <property type="gene ID" value="CapteG217250"/>
</dbReference>
<proteinExistence type="predicted"/>
<dbReference type="HOGENOM" id="CLU_077778_0_0_1"/>
<dbReference type="EMBL" id="KB306487">
    <property type="protein sequence ID" value="ELT99781.1"/>
    <property type="molecule type" value="Genomic_DNA"/>
</dbReference>
<feature type="region of interest" description="Disordered" evidence="1">
    <location>
        <begin position="178"/>
        <end position="331"/>
    </location>
</feature>
<feature type="compositionally biased region" description="Low complexity" evidence="1">
    <location>
        <begin position="312"/>
        <end position="324"/>
    </location>
</feature>
<name>R7U7Y5_CAPTE</name>
<reference evidence="4" key="1">
    <citation type="submission" date="2012-12" db="EMBL/GenBank/DDBJ databases">
        <authorList>
            <person name="Hellsten U."/>
            <person name="Grimwood J."/>
            <person name="Chapman J.A."/>
            <person name="Shapiro H."/>
            <person name="Aerts A."/>
            <person name="Otillar R.P."/>
            <person name="Terry A.Y."/>
            <person name="Boore J.L."/>
            <person name="Simakov O."/>
            <person name="Marletaz F."/>
            <person name="Cho S.-J."/>
            <person name="Edsinger-Gonzales E."/>
            <person name="Havlak P."/>
            <person name="Kuo D.-H."/>
            <person name="Larsson T."/>
            <person name="Lv J."/>
            <person name="Arendt D."/>
            <person name="Savage R."/>
            <person name="Osoegawa K."/>
            <person name="de Jong P."/>
            <person name="Lindberg D.R."/>
            <person name="Seaver E.C."/>
            <person name="Weisblat D.A."/>
            <person name="Putnam N.H."/>
            <person name="Grigoriev I.V."/>
            <person name="Rokhsar D.S."/>
        </authorList>
    </citation>
    <scope>NUCLEOTIDE SEQUENCE</scope>
    <source>
        <strain evidence="4">I ESC-2004</strain>
    </source>
</reference>
<evidence type="ECO:0000313" key="2">
    <source>
        <dbReference type="EMBL" id="ELT99781.1"/>
    </source>
</evidence>
<dbReference type="OrthoDB" id="1431247at2759"/>